<protein>
    <submittedName>
        <fullName evidence="5">Gametocyte specific factor 2</fullName>
    </submittedName>
</protein>
<dbReference type="GeneTree" id="ENSGT00940000164745"/>
<dbReference type="PROSITE" id="PS51800">
    <property type="entry name" value="ZF_CHHC_U11_48K"/>
    <property type="match status" value="2"/>
</dbReference>
<dbReference type="InterPro" id="IPR051591">
    <property type="entry name" value="UPF0224_FAM112_RNA_Proc"/>
</dbReference>
<evidence type="ECO:0000256" key="2">
    <source>
        <dbReference type="ARBA" id="ARBA00022771"/>
    </source>
</evidence>
<dbReference type="InterPro" id="IPR036236">
    <property type="entry name" value="Znf_C2H2_sf"/>
</dbReference>
<feature type="domain" description="CHHC U11-48K-type" evidence="4">
    <location>
        <begin position="40"/>
        <end position="67"/>
    </location>
</feature>
<evidence type="ECO:0000313" key="6">
    <source>
        <dbReference type="Proteomes" id="UP000000539"/>
    </source>
</evidence>
<dbReference type="GO" id="GO:0008270">
    <property type="term" value="F:zinc ion binding"/>
    <property type="evidence" value="ECO:0007669"/>
    <property type="project" value="UniProtKB-KW"/>
</dbReference>
<dbReference type="GlyGen" id="A0A8V1A6E3">
    <property type="glycosylation" value="1 site"/>
</dbReference>
<keyword evidence="2" id="KW-0863">Zinc-finger</keyword>
<evidence type="ECO:0000313" key="5">
    <source>
        <dbReference type="Ensembl" id="ENSGALP00010038775.1"/>
    </source>
</evidence>
<dbReference type="Ensembl" id="ENSGALT00010062732.1">
    <property type="protein sequence ID" value="ENSGALP00010038775.1"/>
    <property type="gene ID" value="ENSGALG00010025702.1"/>
</dbReference>
<name>A0A8V1A6E3_CHICK</name>
<dbReference type="PANTHER" id="PTHR21402">
    <property type="entry name" value="GAMETOCYTE SPECIFIC FACTOR 1-RELATED"/>
    <property type="match status" value="1"/>
</dbReference>
<dbReference type="Pfam" id="PF05253">
    <property type="entry name" value="zf-U11-48K"/>
    <property type="match status" value="2"/>
</dbReference>
<dbReference type="AlphaFoldDB" id="A0A8V1A6E3"/>
<dbReference type="PANTHER" id="PTHR21402:SF5">
    <property type="entry name" value="GAMETOCYTE SPECIFIC FACTOR 1"/>
    <property type="match status" value="1"/>
</dbReference>
<dbReference type="SUPFAM" id="SSF57667">
    <property type="entry name" value="beta-beta-alpha zinc fingers"/>
    <property type="match status" value="1"/>
</dbReference>
<proteinExistence type="predicted"/>
<gene>
    <name evidence="5" type="primary">GTSF2</name>
</gene>
<evidence type="ECO:0000256" key="1">
    <source>
        <dbReference type="ARBA" id="ARBA00022723"/>
    </source>
</evidence>
<accession>A0A8V1A6E3</accession>
<evidence type="ECO:0000259" key="4">
    <source>
        <dbReference type="PROSITE" id="PS51800"/>
    </source>
</evidence>
<keyword evidence="3" id="KW-0862">Zinc</keyword>
<keyword evidence="1" id="KW-0479">Metal-binding</keyword>
<organism evidence="5 6">
    <name type="scientific">Gallus gallus</name>
    <name type="common">Chicken</name>
    <dbReference type="NCBI Taxonomy" id="9031"/>
    <lineage>
        <taxon>Eukaryota</taxon>
        <taxon>Metazoa</taxon>
        <taxon>Chordata</taxon>
        <taxon>Craniata</taxon>
        <taxon>Vertebrata</taxon>
        <taxon>Euteleostomi</taxon>
        <taxon>Archelosauria</taxon>
        <taxon>Archosauria</taxon>
        <taxon>Dinosauria</taxon>
        <taxon>Saurischia</taxon>
        <taxon>Theropoda</taxon>
        <taxon>Coelurosauria</taxon>
        <taxon>Aves</taxon>
        <taxon>Neognathae</taxon>
        <taxon>Galloanserae</taxon>
        <taxon>Galliformes</taxon>
        <taxon>Phasianidae</taxon>
        <taxon>Phasianinae</taxon>
        <taxon>Gallus</taxon>
    </lineage>
</organism>
<feature type="domain" description="CHHC U11-48K-type" evidence="4">
    <location>
        <begin position="6"/>
        <end position="33"/>
    </location>
</feature>
<keyword evidence="6" id="KW-1185">Reference proteome</keyword>
<reference evidence="5" key="2">
    <citation type="submission" date="2025-08" db="UniProtKB">
        <authorList>
            <consortium name="Ensembl"/>
        </authorList>
    </citation>
    <scope>IDENTIFICATION</scope>
    <source>
        <strain evidence="5">broiler</strain>
    </source>
</reference>
<sequence>MDPEALVQCPYDKAHQIRVSRLPYHLVKCQRNNPQVARSLEVCPFNARHRMPRSELQRHIACCPDQRLLFNSQELSLCTGDQAKQPKVPVAWQAPPCQEDWEAEVDELEEAAPFILNTTVSDLPLEGDSSALVAPPNWRQGVGPAAAAVTTGHLAKGPDKQEQNRSRKVVAQPSSPAVCAWVAGAPLPPPAHLLI</sequence>
<dbReference type="Proteomes" id="UP000000539">
    <property type="component" value="Chromosome 34"/>
</dbReference>
<evidence type="ECO:0000256" key="3">
    <source>
        <dbReference type="ARBA" id="ARBA00022833"/>
    </source>
</evidence>
<dbReference type="InterPro" id="IPR022776">
    <property type="entry name" value="TRM13/UPF0224_CHHC_Znf_dom"/>
</dbReference>
<reference evidence="5" key="3">
    <citation type="submission" date="2025-09" db="UniProtKB">
        <authorList>
            <consortium name="Ensembl"/>
        </authorList>
    </citation>
    <scope>IDENTIFICATION</scope>
    <source>
        <strain evidence="5">broiler</strain>
    </source>
</reference>
<reference evidence="5" key="1">
    <citation type="submission" date="2020-11" db="EMBL/GenBank/DDBJ databases">
        <title>Gallus gallus (Chicken) genome, bGalGal1, GRCg7b, maternal haplotype autosomes + Z &amp; W.</title>
        <authorList>
            <person name="Warren W."/>
            <person name="Formenti G."/>
            <person name="Fedrigo O."/>
            <person name="Haase B."/>
            <person name="Mountcastle J."/>
            <person name="Balacco J."/>
            <person name="Tracey A."/>
            <person name="Schneider V."/>
            <person name="Okimoto R."/>
            <person name="Cheng H."/>
            <person name="Hawken R."/>
            <person name="Howe K."/>
            <person name="Jarvis E.D."/>
        </authorList>
    </citation>
    <scope>NUCLEOTIDE SEQUENCE [LARGE SCALE GENOMIC DNA]</scope>
    <source>
        <strain evidence="5">Broiler</strain>
    </source>
</reference>